<accession>A0A0F4V2W9</accession>
<dbReference type="PATRIC" id="fig|294.133.peg.4969"/>
<comment type="caution">
    <text evidence="2">The sequence shown here is derived from an EMBL/GenBank/DDBJ whole genome shotgun (WGS) entry which is preliminary data.</text>
</comment>
<sequence length="672" mass="73883">MQESGAFLLRAMQNEDMPRLDLLVRESVQNSLDAAVDKLSGGRVCVDFSFREHSTAAVTDWFHDGIDVPALHERFPAGGRLLEIRDSRTEGLGGPLRFSQVNGASQHGNLLKLVFEIGRTRDDESAGGSWGLGKTCYFRMALGFVLYYSRIHTEQGYQERLVASIVEDEASQAKIQRNTQTGIAWWGEDNSQEPVPVTDTSHIAPVLAALGVRPFQGEETGTVIVIPFLKDDLIADEEPREDGQVPRTPWWCESYDTYTEVALQRWFAARLNNPSFPNGPWLDARVNGRAVLRAEMLPVFQVMQSLYNRAAADQVLDDDYLERLALEESDLMCRPVNVRNEFEGTSRAGTLAAVILSCDQLGMGAPNNEPGPGACVFGRMDTSPPYRPIVTYVRKPGMNICWDDSTESRSWSGGLPSAAAGGHLIAVFVPFHDQVLVKRKLLPVAESRALTLEAYLRSCERSDHTEWVDKSGGRIVERIRTNTGRALKDFGGKSVPVSDVKPAVRLARNLADLVMPKRGFGLDGRSGRPPQQNSPRSGVHPKTSNPTIYIEHIEHSGGSIVVYWSLTWGSANPSSDRVIDLRIDSEAGTITDRQWTDDALGEFPFRIGDCTIESKGAITQVTAYAHIRIQATAAQPPASVTGHLRIDIAAPSGGTLRPTLHVSLAENAEVML</sequence>
<name>A0A0F4V2W9_PSEFL</name>
<organism evidence="2 3">
    <name type="scientific">Pseudomonas fluorescens</name>
    <dbReference type="NCBI Taxonomy" id="294"/>
    <lineage>
        <taxon>Bacteria</taxon>
        <taxon>Pseudomonadati</taxon>
        <taxon>Pseudomonadota</taxon>
        <taxon>Gammaproteobacteria</taxon>
        <taxon>Pseudomonadales</taxon>
        <taxon>Pseudomonadaceae</taxon>
        <taxon>Pseudomonas</taxon>
    </lineage>
</organism>
<evidence type="ECO:0000256" key="1">
    <source>
        <dbReference type="SAM" id="MobiDB-lite"/>
    </source>
</evidence>
<proteinExistence type="predicted"/>
<feature type="region of interest" description="Disordered" evidence="1">
    <location>
        <begin position="521"/>
        <end position="544"/>
    </location>
</feature>
<dbReference type="AlphaFoldDB" id="A0A0F4V2W9"/>
<dbReference type="Proteomes" id="UP000033400">
    <property type="component" value="Unassembled WGS sequence"/>
</dbReference>
<reference evidence="2 3" key="1">
    <citation type="submission" date="2015-03" db="EMBL/GenBank/DDBJ databases">
        <title>Comparative genomics of Pseudomonas insights into diversity of traits involved in vanlence and defense.</title>
        <authorList>
            <person name="Qin Y."/>
        </authorList>
    </citation>
    <scope>NUCLEOTIDE SEQUENCE [LARGE SCALE GENOMIC DNA]</scope>
    <source>
        <strain evidence="2 3">H24</strain>
    </source>
</reference>
<evidence type="ECO:0000313" key="3">
    <source>
        <dbReference type="Proteomes" id="UP000033400"/>
    </source>
</evidence>
<gene>
    <name evidence="2" type="ORF">VD17_25385</name>
</gene>
<protein>
    <submittedName>
        <fullName evidence="2">Uncharacterized protein</fullName>
    </submittedName>
</protein>
<dbReference type="EMBL" id="LACH01000061">
    <property type="protein sequence ID" value="KJZ63044.1"/>
    <property type="molecule type" value="Genomic_DNA"/>
</dbReference>
<evidence type="ECO:0000313" key="2">
    <source>
        <dbReference type="EMBL" id="KJZ63044.1"/>
    </source>
</evidence>
<feature type="compositionally biased region" description="Polar residues" evidence="1">
    <location>
        <begin position="529"/>
        <end position="544"/>
    </location>
</feature>
<dbReference type="OrthoDB" id="9146762at2"/>